<keyword evidence="3" id="KW-1185">Reference proteome</keyword>
<evidence type="ECO:0000313" key="3">
    <source>
        <dbReference type="Proteomes" id="UP000592181"/>
    </source>
</evidence>
<dbReference type="PANTHER" id="PTHR46732">
    <property type="entry name" value="ATP-DEPENDENT PROTEASE LA (LON) DOMAIN PROTEIN"/>
    <property type="match status" value="1"/>
</dbReference>
<dbReference type="Proteomes" id="UP000592181">
    <property type="component" value="Unassembled WGS sequence"/>
</dbReference>
<feature type="domain" description="Lon N-terminal" evidence="1">
    <location>
        <begin position="1"/>
        <end position="200"/>
    </location>
</feature>
<evidence type="ECO:0000313" key="2">
    <source>
        <dbReference type="EMBL" id="NYG38153.1"/>
    </source>
</evidence>
<dbReference type="SMART" id="SM00464">
    <property type="entry name" value="LON"/>
    <property type="match status" value="1"/>
</dbReference>
<dbReference type="PROSITE" id="PS51787">
    <property type="entry name" value="LON_N"/>
    <property type="match status" value="1"/>
</dbReference>
<sequence>MAVLPIFPLGTVLLPGGHLPLQIFEPRYLTLLQDLREREPAERLFGVVAIRRGHEVGAGRAEDLFAVGCTARVEAADVVREEGRPHTIRIATTGVRRFRLDELVDTGRPYLTAEVTALSDDESVTRAEARRLAERLVVTFARYQRAVGSPETLVTGPLERVAAQVTQAMPLPVRERQQILEAGGDGERLRAALALVQRELGIVTTFRAVPVPRGEANPN</sequence>
<gene>
    <name evidence="2" type="ORF">BJY28_002622</name>
</gene>
<dbReference type="InterPro" id="IPR046336">
    <property type="entry name" value="Lon_prtase_N_sf"/>
</dbReference>
<dbReference type="PANTHER" id="PTHR46732:SF8">
    <property type="entry name" value="ATP-DEPENDENT PROTEASE LA (LON) DOMAIN PROTEIN"/>
    <property type="match status" value="1"/>
</dbReference>
<dbReference type="InterPro" id="IPR003111">
    <property type="entry name" value="Lon_prtase_N"/>
</dbReference>
<organism evidence="2 3">
    <name type="scientific">Janibacter alkaliphilus</name>
    <dbReference type="NCBI Taxonomy" id="1069963"/>
    <lineage>
        <taxon>Bacteria</taxon>
        <taxon>Bacillati</taxon>
        <taxon>Actinomycetota</taxon>
        <taxon>Actinomycetes</taxon>
        <taxon>Micrococcales</taxon>
        <taxon>Intrasporangiaceae</taxon>
        <taxon>Janibacter</taxon>
    </lineage>
</organism>
<name>A0A852XBP0_9MICO</name>
<protein>
    <recommendedName>
        <fullName evidence="1">Lon N-terminal domain-containing protein</fullName>
    </recommendedName>
</protein>
<dbReference type="RefSeq" id="WP_179463392.1">
    <property type="nucleotide sequence ID" value="NZ_JACBZX010000001.1"/>
</dbReference>
<dbReference type="SUPFAM" id="SSF88697">
    <property type="entry name" value="PUA domain-like"/>
    <property type="match status" value="1"/>
</dbReference>
<reference evidence="2 3" key="1">
    <citation type="submission" date="2020-07" db="EMBL/GenBank/DDBJ databases">
        <title>Sequencing the genomes of 1000 actinobacteria strains.</title>
        <authorList>
            <person name="Klenk H.-P."/>
        </authorList>
    </citation>
    <scope>NUCLEOTIDE SEQUENCE [LARGE SCALE GENOMIC DNA]</scope>
    <source>
        <strain evidence="2 3">DSM 24723</strain>
    </source>
</reference>
<accession>A0A852XBP0</accession>
<proteinExistence type="predicted"/>
<dbReference type="EMBL" id="JACBZX010000001">
    <property type="protein sequence ID" value="NYG38153.1"/>
    <property type="molecule type" value="Genomic_DNA"/>
</dbReference>
<dbReference type="Pfam" id="PF02190">
    <property type="entry name" value="LON_substr_bdg"/>
    <property type="match status" value="1"/>
</dbReference>
<dbReference type="AlphaFoldDB" id="A0A852XBP0"/>
<dbReference type="Gene3D" id="2.30.130.40">
    <property type="entry name" value="LON domain-like"/>
    <property type="match status" value="1"/>
</dbReference>
<dbReference type="InterPro" id="IPR015947">
    <property type="entry name" value="PUA-like_sf"/>
</dbReference>
<evidence type="ECO:0000259" key="1">
    <source>
        <dbReference type="PROSITE" id="PS51787"/>
    </source>
</evidence>
<comment type="caution">
    <text evidence="2">The sequence shown here is derived from an EMBL/GenBank/DDBJ whole genome shotgun (WGS) entry which is preliminary data.</text>
</comment>